<organism evidence="1 2">
    <name type="scientific">Chitinophaga filiformis</name>
    <name type="common">Myxococcus filiformis</name>
    <name type="synonym">Flexibacter filiformis</name>
    <dbReference type="NCBI Taxonomy" id="104663"/>
    <lineage>
        <taxon>Bacteria</taxon>
        <taxon>Pseudomonadati</taxon>
        <taxon>Bacteroidota</taxon>
        <taxon>Chitinophagia</taxon>
        <taxon>Chitinophagales</taxon>
        <taxon>Chitinophagaceae</taxon>
        <taxon>Chitinophaga</taxon>
    </lineage>
</organism>
<gene>
    <name evidence="1" type="ORF">SAMN04488121_102717</name>
</gene>
<evidence type="ECO:0000313" key="1">
    <source>
        <dbReference type="EMBL" id="SDF70686.1"/>
    </source>
</evidence>
<evidence type="ECO:0000313" key="2">
    <source>
        <dbReference type="Proteomes" id="UP000199045"/>
    </source>
</evidence>
<proteinExistence type="predicted"/>
<name>A0A1G7N9Q7_CHIFI</name>
<reference evidence="1 2" key="1">
    <citation type="submission" date="2016-10" db="EMBL/GenBank/DDBJ databases">
        <authorList>
            <person name="de Groot N.N."/>
        </authorList>
    </citation>
    <scope>NUCLEOTIDE SEQUENCE [LARGE SCALE GENOMIC DNA]</scope>
    <source>
        <strain evidence="1 2">DSM 527</strain>
    </source>
</reference>
<protein>
    <submittedName>
        <fullName evidence="1">Uncharacterized protein</fullName>
    </submittedName>
</protein>
<accession>A0A1G7N9Q7</accession>
<dbReference type="EMBL" id="FNBN01000002">
    <property type="protein sequence ID" value="SDF70686.1"/>
    <property type="molecule type" value="Genomic_DNA"/>
</dbReference>
<dbReference type="AlphaFoldDB" id="A0A1G7N9Q7"/>
<dbReference type="OrthoDB" id="9861934at2"/>
<dbReference type="RefSeq" id="WP_089831306.1">
    <property type="nucleotide sequence ID" value="NZ_FNBN01000002.1"/>
</dbReference>
<sequence>MRGTLIIILILKMSTGFCQSDTNVVVNKNAKLKKIVFESQEVSVDEINEGRIARYADSINCYRRGELPYFLTEACFDYRRSFWPSFHSPISVRWSVLKQVKNKKALKRILNTNDPRLKRTCYTGKQDAYGIVVPDIEKSFFDLLKERYDQL</sequence>
<dbReference type="STRING" id="104663.SAMN04488121_102717"/>
<dbReference type="Proteomes" id="UP000199045">
    <property type="component" value="Unassembled WGS sequence"/>
</dbReference>